<reference evidence="2" key="1">
    <citation type="submission" date="2025-08" db="UniProtKB">
        <authorList>
            <consortium name="RefSeq"/>
        </authorList>
    </citation>
    <scope>IDENTIFICATION</scope>
    <source>
        <tissue evidence="2">Whole body</tissue>
    </source>
</reference>
<gene>
    <name evidence="2" type="primary">LOC112684723</name>
</gene>
<organism evidence="1 2">
    <name type="scientific">Sipha flava</name>
    <name type="common">yellow sugarcane aphid</name>
    <dbReference type="NCBI Taxonomy" id="143950"/>
    <lineage>
        <taxon>Eukaryota</taxon>
        <taxon>Metazoa</taxon>
        <taxon>Ecdysozoa</taxon>
        <taxon>Arthropoda</taxon>
        <taxon>Hexapoda</taxon>
        <taxon>Insecta</taxon>
        <taxon>Pterygota</taxon>
        <taxon>Neoptera</taxon>
        <taxon>Paraneoptera</taxon>
        <taxon>Hemiptera</taxon>
        <taxon>Sternorrhyncha</taxon>
        <taxon>Aphidomorpha</taxon>
        <taxon>Aphidoidea</taxon>
        <taxon>Aphididae</taxon>
        <taxon>Sipha</taxon>
    </lineage>
</organism>
<name>A0A8B8FP75_9HEMI</name>
<dbReference type="PANTHER" id="PTHR37162">
    <property type="entry name" value="HAT FAMILY DIMERISATION DOMAINCONTAINING PROTEIN-RELATED"/>
    <property type="match status" value="1"/>
</dbReference>
<dbReference type="Proteomes" id="UP000694846">
    <property type="component" value="Unplaced"/>
</dbReference>
<dbReference type="AlphaFoldDB" id="A0A8B8FP75"/>
<dbReference type="OrthoDB" id="6624537at2759"/>
<dbReference type="InterPro" id="IPR012337">
    <property type="entry name" value="RNaseH-like_sf"/>
</dbReference>
<dbReference type="RefSeq" id="XP_025412155.1">
    <property type="nucleotide sequence ID" value="XM_025556370.1"/>
</dbReference>
<dbReference type="SUPFAM" id="SSF53098">
    <property type="entry name" value="Ribonuclease H-like"/>
    <property type="match status" value="1"/>
</dbReference>
<proteinExistence type="predicted"/>
<protein>
    <submittedName>
        <fullName evidence="2">Uncharacterized protein LOC112684723</fullName>
    </submittedName>
</protein>
<keyword evidence="1" id="KW-1185">Reference proteome</keyword>
<dbReference type="PANTHER" id="PTHR37162:SF10">
    <property type="entry name" value="DUF4371 DOMAIN-CONTAINING PROTEIN"/>
    <property type="match status" value="1"/>
</dbReference>
<accession>A0A8B8FP75</accession>
<evidence type="ECO:0000313" key="2">
    <source>
        <dbReference type="RefSeq" id="XP_025412155.1"/>
    </source>
</evidence>
<evidence type="ECO:0000313" key="1">
    <source>
        <dbReference type="Proteomes" id="UP000694846"/>
    </source>
</evidence>
<sequence>MGQEDKVECTVCGGIFSIDHGGKSDINQHIKTNRHKLTSYAKKYQKVSDFFNTKSFNENQNNLSADEGVFAYHICKHNHSIRSMDCTSQLVRKLFNKKFSCGKTKTAQIIKNVFYPYANEMLKIELSKCNFISVLTDASNHQSQKMVPVMIRYFIPNEGVKTKILEFDELSGETSLLLTDYISKVLSHWGFLKKVIAFLADNTNTNFSGVNRRGKNNVFYKLKESINTNLIGIGCAAHILNNSIQTAADTLPIDIQAVLGKIFQHFYIYTVRVHALKEFCDFVNIEYKSVLGHSKTRWLSLYPALTRLIEMFEGLKSYFLSIEKCPAILKIFFENPLSLLLTIFLQTQCELFFNTIKSVETANLSIVEVKSHIDTLLLKIKSRNINNFMTIKETELLNNLRDESILTQNIHNNFRTFFFDTCSDYITNWTNPTLCSNANVERIFSDMRITCGLMIKADLMLKLLKPC</sequence>
<dbReference type="GeneID" id="112684723"/>